<dbReference type="EMBL" id="OBMM01000001">
    <property type="protein sequence ID" value="SOB89346.1"/>
    <property type="molecule type" value="Genomic_DNA"/>
</dbReference>
<evidence type="ECO:0000313" key="2">
    <source>
        <dbReference type="Proteomes" id="UP000219068"/>
    </source>
</evidence>
<dbReference type="RefSeq" id="WP_097050074.1">
    <property type="nucleotide sequence ID" value="NZ_OBMM01000001.1"/>
</dbReference>
<accession>A0A285R5F1</accession>
<proteinExistence type="predicted"/>
<dbReference type="Gene3D" id="3.40.50.880">
    <property type="match status" value="1"/>
</dbReference>
<dbReference type="Proteomes" id="UP000219068">
    <property type="component" value="Unassembled WGS sequence"/>
</dbReference>
<protein>
    <submittedName>
        <fullName evidence="1">Uncharacterized protein</fullName>
    </submittedName>
</protein>
<gene>
    <name evidence="1" type="ORF">SAMN05428964_10117</name>
</gene>
<dbReference type="SUPFAM" id="SSF52317">
    <property type="entry name" value="Class I glutamine amidotransferase-like"/>
    <property type="match status" value="1"/>
</dbReference>
<dbReference type="InterPro" id="IPR029062">
    <property type="entry name" value="Class_I_gatase-like"/>
</dbReference>
<evidence type="ECO:0000313" key="1">
    <source>
        <dbReference type="EMBL" id="SOB89346.1"/>
    </source>
</evidence>
<name>A0A285R5F1_9PROT</name>
<reference evidence="1 2" key="1">
    <citation type="submission" date="2017-08" db="EMBL/GenBank/DDBJ databases">
        <authorList>
            <person name="de Groot N.N."/>
        </authorList>
    </citation>
    <scope>NUCLEOTIDE SEQUENCE [LARGE SCALE GENOMIC DNA]</scope>
    <source>
        <strain evidence="1 2">USBA 78</strain>
    </source>
</reference>
<organism evidence="1 2">
    <name type="scientific">Thalassospira xiamenensis</name>
    <dbReference type="NCBI Taxonomy" id="220697"/>
    <lineage>
        <taxon>Bacteria</taxon>
        <taxon>Pseudomonadati</taxon>
        <taxon>Pseudomonadota</taxon>
        <taxon>Alphaproteobacteria</taxon>
        <taxon>Rhodospirillales</taxon>
        <taxon>Thalassospiraceae</taxon>
        <taxon>Thalassospira</taxon>
    </lineage>
</organism>
<dbReference type="AlphaFoldDB" id="A0A285R5F1"/>
<sequence length="190" mass="20665">MDQNFPVRFLMIIAGDDDDAIRNHRLDITRIAPAYYLFRDMPAEVVLASPGGGFPAITITPPDHADAHSSAVRTAMLRFQSDRAAREDIADTLRLDQIAVCDFVAAFCVGFSSHIWNDESRGLLPVLQAFLAEKKPVALIDADDLQITANDAGRGLLIIGNSDDSPSLAACAMIRIVKEKLGPRLPPLPD</sequence>